<dbReference type="Proteomes" id="UP000019109">
    <property type="component" value="Unassembled WGS sequence"/>
</dbReference>
<reference evidence="1" key="1">
    <citation type="journal article" date="2014" name="Genome Announc.">
        <title>Draft Genome Sequence of Clostridium straminisolvens Strain JCM 21531T, Isolated from a Cellulose-Degrading Bacterial Community.</title>
        <authorList>
            <person name="Yuki M."/>
            <person name="Oshima K."/>
            <person name="Suda W."/>
            <person name="Sakamoto M."/>
            <person name="Kitamura K."/>
            <person name="Iida T."/>
            <person name="Hattori M."/>
            <person name="Ohkuma M."/>
        </authorList>
    </citation>
    <scope>NUCLEOTIDE SEQUENCE [LARGE SCALE GENOMIC DNA]</scope>
    <source>
        <strain evidence="1">JCM 21531</strain>
    </source>
</reference>
<dbReference type="AlphaFoldDB" id="W4V891"/>
<evidence type="ECO:0000313" key="1">
    <source>
        <dbReference type="EMBL" id="GAE89412.1"/>
    </source>
</evidence>
<comment type="caution">
    <text evidence="1">The sequence shown here is derived from an EMBL/GenBank/DDBJ whole genome shotgun (WGS) entry which is preliminary data.</text>
</comment>
<proteinExistence type="predicted"/>
<keyword evidence="2" id="KW-1185">Reference proteome</keyword>
<gene>
    <name evidence="1" type="ORF">JCM21531_2937</name>
</gene>
<dbReference type="STRING" id="1294263.JCM21531_2937"/>
<sequence length="1100" mass="129449">MCKYSEYIKKPYWVDLKHLLEVSKNFRMFSEKMNIDLCDEYFDLNSLRNYYRIDKHRALDLIDELAIRGFTFRSNKSSTILPSMVPSEPIMCILSTSENDSFRRINFASLGLGNFVERFSVASDGFFDGILIQYFSHLNKSINIRLVETVFTENGFIIKPAESIKSSNAVNDECEKAKSDELIIKVFSDGIFNNFRDYCNSNGLVYISDLKGFNFEALGSLRGFGATRIRKIIERYKAFTEKTSNLFEQQDIWRDKSINQHIGEVLIDIAFSDNYYRIFRNFCADRGFTKVSDLWGFDFDSLIDVDGLGIGKIRAIKERYQEIIQAEDSIDSGDFNEQQNDGHQFNIHNDFIDVDIELAFDDNVLAYMKEKGIERIGDLIKIKNGELRYIQGIGQKRLNDLTAEIKLFENNLDTYIQTTFAELSKHEGYDIYRRRVLEKKTLEQIGKEQNVTREWIRQKEVKTTMRIGRMLSIVEASLNNRNYFDGKSVLKFEDLVSMFGSYENALLIKDYIADKGLRHISYFEDMDIFLVNMKVDVVQTKLDEILESIGDVFNFYDKMLEIEELLLEKGIQFIDIFAFEEYLNRKKYKKYNDYYSKNRLTGEYLSSLIVEKFFPNGLTYNPESMQKVKDLMVSEYGLKEYAEKNDRNVWVALGRENANCILWGSNTRVHINNVKIEDELLREIKTMIDTNLENSTSISVDFVYNQFRSKLDIESNVKDKFALYGVLKYYFKDDYAFKKYLIKKQDAEKLTIQQMLEEFIIASGGRVTVKETNEKFKWTQVMLNTAINFNKNILSWNDGKELIHASILNLSDDFISKLYEKISDSFVDGYTNAYMILKKAAVLLMKNGINDEVSVFSLAKYLYSDRLFFSRRPHILLEPTKEQFTSNQLILRMFEKKSIISYEELKSTLMDIYRFSELMAGNIIMKSRSDMFQLHMDQYCLLKDVIITHEDINLVKTETELLFKNKNYITLTEFEAFNLNQRYIQVKDLKIEWNRFVVKAIIEHFFKKDYRIIMRKGADYKFDKIIIVKYDSEISTLEELMVQILENEFTDKGNMTLRRVESFFVQKDIIYQKIPEEFFKLSCINIDEFGRINILKEWAK</sequence>
<dbReference type="InterPro" id="IPR036388">
    <property type="entry name" value="WH-like_DNA-bd_sf"/>
</dbReference>
<name>W4V891_9FIRM</name>
<organism evidence="1 2">
    <name type="scientific">Acetivibrio straminisolvens JCM 21531</name>
    <dbReference type="NCBI Taxonomy" id="1294263"/>
    <lineage>
        <taxon>Bacteria</taxon>
        <taxon>Bacillati</taxon>
        <taxon>Bacillota</taxon>
        <taxon>Clostridia</taxon>
        <taxon>Eubacteriales</taxon>
        <taxon>Oscillospiraceae</taxon>
        <taxon>Acetivibrio</taxon>
    </lineage>
</organism>
<accession>W4V891</accession>
<dbReference type="SUPFAM" id="SSF88659">
    <property type="entry name" value="Sigma3 and sigma4 domains of RNA polymerase sigma factors"/>
    <property type="match status" value="1"/>
</dbReference>
<protein>
    <recommendedName>
        <fullName evidence="3">RNA polymerase alpha subunit C-terminal domain-containing protein</fullName>
    </recommendedName>
</protein>
<dbReference type="Gene3D" id="1.10.10.10">
    <property type="entry name" value="Winged helix-like DNA-binding domain superfamily/Winged helix DNA-binding domain"/>
    <property type="match status" value="1"/>
</dbReference>
<dbReference type="EMBL" id="BAVR01000037">
    <property type="protein sequence ID" value="GAE89412.1"/>
    <property type="molecule type" value="Genomic_DNA"/>
</dbReference>
<evidence type="ECO:0000313" key="2">
    <source>
        <dbReference type="Proteomes" id="UP000019109"/>
    </source>
</evidence>
<evidence type="ECO:0008006" key="3">
    <source>
        <dbReference type="Google" id="ProtNLM"/>
    </source>
</evidence>
<dbReference type="InterPro" id="IPR013324">
    <property type="entry name" value="RNA_pol_sigma_r3/r4-like"/>
</dbReference>